<organism evidence="1 2">
    <name type="scientific">Ameiurus melas</name>
    <name type="common">Black bullhead</name>
    <name type="synonym">Silurus melas</name>
    <dbReference type="NCBI Taxonomy" id="219545"/>
    <lineage>
        <taxon>Eukaryota</taxon>
        <taxon>Metazoa</taxon>
        <taxon>Chordata</taxon>
        <taxon>Craniata</taxon>
        <taxon>Vertebrata</taxon>
        <taxon>Euteleostomi</taxon>
        <taxon>Actinopterygii</taxon>
        <taxon>Neopterygii</taxon>
        <taxon>Teleostei</taxon>
        <taxon>Ostariophysi</taxon>
        <taxon>Siluriformes</taxon>
        <taxon>Ictaluridae</taxon>
        <taxon>Ameiurus</taxon>
    </lineage>
</organism>
<dbReference type="InterPro" id="IPR032675">
    <property type="entry name" value="LRR_dom_sf"/>
</dbReference>
<dbReference type="InterPro" id="IPR001611">
    <property type="entry name" value="Leu-rich_rpt"/>
</dbReference>
<dbReference type="SUPFAM" id="SSF52047">
    <property type="entry name" value="RNI-like"/>
    <property type="match status" value="1"/>
</dbReference>
<gene>
    <name evidence="1" type="ORF">AMELA_G00270090</name>
</gene>
<evidence type="ECO:0000313" key="2">
    <source>
        <dbReference type="Proteomes" id="UP000593565"/>
    </source>
</evidence>
<evidence type="ECO:0000313" key="1">
    <source>
        <dbReference type="EMBL" id="KAF4072063.1"/>
    </source>
</evidence>
<reference evidence="1 2" key="1">
    <citation type="submission" date="2020-02" db="EMBL/GenBank/DDBJ databases">
        <title>A chromosome-scale genome assembly of the black bullhead catfish (Ameiurus melas).</title>
        <authorList>
            <person name="Wen M."/>
            <person name="Zham M."/>
            <person name="Cabau C."/>
            <person name="Klopp C."/>
            <person name="Donnadieu C."/>
            <person name="Roques C."/>
            <person name="Bouchez O."/>
            <person name="Lampietro C."/>
            <person name="Jouanno E."/>
            <person name="Herpin A."/>
            <person name="Louis A."/>
            <person name="Berthelot C."/>
            <person name="Parey E."/>
            <person name="Roest-Crollius H."/>
            <person name="Braasch I."/>
            <person name="Postlethwait J."/>
            <person name="Robinson-Rechavi M."/>
            <person name="Echchiki A."/>
            <person name="Begum T."/>
            <person name="Montfort J."/>
            <person name="Schartl M."/>
            <person name="Bobe J."/>
            <person name="Guiguen Y."/>
        </authorList>
    </citation>
    <scope>NUCLEOTIDE SEQUENCE [LARGE SCALE GENOMIC DNA]</scope>
    <source>
        <strain evidence="1">M_S1</strain>
        <tissue evidence="1">Blood</tissue>
    </source>
</reference>
<keyword evidence="2" id="KW-1185">Reference proteome</keyword>
<name>A0A7J5ZNM8_AMEME</name>
<sequence length="82" mass="9202">MLYQCRITDRGCAALTAALKLNSSHLKELDLSGNELGNSVTQLEELLKRLGGQIRYDEIHMSEMVLHSSSRHTREEAPCTVM</sequence>
<accession>A0A7J5ZNM8</accession>
<dbReference type="Proteomes" id="UP000593565">
    <property type="component" value="Unassembled WGS sequence"/>
</dbReference>
<protein>
    <submittedName>
        <fullName evidence="1">Uncharacterized protein</fullName>
    </submittedName>
</protein>
<proteinExistence type="predicted"/>
<dbReference type="AlphaFoldDB" id="A0A7J5ZNM8"/>
<comment type="caution">
    <text evidence="1">The sequence shown here is derived from an EMBL/GenBank/DDBJ whole genome shotgun (WGS) entry which is preliminary data.</text>
</comment>
<dbReference type="PROSITE" id="PS51450">
    <property type="entry name" value="LRR"/>
    <property type="match status" value="1"/>
</dbReference>
<dbReference type="Gene3D" id="3.80.10.10">
    <property type="entry name" value="Ribonuclease Inhibitor"/>
    <property type="match status" value="1"/>
</dbReference>
<dbReference type="EMBL" id="JAAGNN010000026">
    <property type="protein sequence ID" value="KAF4072063.1"/>
    <property type="molecule type" value="Genomic_DNA"/>
</dbReference>
<dbReference type="Pfam" id="PF13516">
    <property type="entry name" value="LRR_6"/>
    <property type="match status" value="1"/>
</dbReference>